<evidence type="ECO:0000313" key="2">
    <source>
        <dbReference type="EMBL" id="GAA4969551.1"/>
    </source>
</evidence>
<comment type="caution">
    <text evidence="2">The sequence shown here is derived from an EMBL/GenBank/DDBJ whole genome shotgun (WGS) entry which is preliminary data.</text>
</comment>
<feature type="transmembrane region" description="Helical" evidence="1">
    <location>
        <begin position="75"/>
        <end position="94"/>
    </location>
</feature>
<dbReference type="EMBL" id="BAABIL010000119">
    <property type="protein sequence ID" value="GAA4969551.1"/>
    <property type="molecule type" value="Genomic_DNA"/>
</dbReference>
<proteinExistence type="predicted"/>
<dbReference type="Proteomes" id="UP001501195">
    <property type="component" value="Unassembled WGS sequence"/>
</dbReference>
<accession>A0ABP9HFK0</accession>
<keyword evidence="1" id="KW-0812">Transmembrane</keyword>
<dbReference type="RefSeq" id="WP_345711254.1">
    <property type="nucleotide sequence ID" value="NZ_BAABIL010000119.1"/>
</dbReference>
<reference evidence="3" key="1">
    <citation type="journal article" date="2019" name="Int. J. Syst. Evol. Microbiol.">
        <title>The Global Catalogue of Microorganisms (GCM) 10K type strain sequencing project: providing services to taxonomists for standard genome sequencing and annotation.</title>
        <authorList>
            <consortium name="The Broad Institute Genomics Platform"/>
            <consortium name="The Broad Institute Genome Sequencing Center for Infectious Disease"/>
            <person name="Wu L."/>
            <person name="Ma J."/>
        </authorList>
    </citation>
    <scope>NUCLEOTIDE SEQUENCE [LARGE SCALE GENOMIC DNA]</scope>
    <source>
        <strain evidence="3">JCM 18126</strain>
    </source>
</reference>
<gene>
    <name evidence="2" type="ORF">GCM10023225_09770</name>
</gene>
<keyword evidence="1" id="KW-0472">Membrane</keyword>
<feature type="transmembrane region" description="Helical" evidence="1">
    <location>
        <begin position="43"/>
        <end position="63"/>
    </location>
</feature>
<sequence length="321" mass="33699">MSEDESSPTPPPDKRVQAFAALIVGFTAVQTAGLYALGFDSGALYATFTAVGLAAAALVALPQEGVRLLHGRSRWTWAAIVAALVVPLGGAAIWKITHSQTADEALLASIPQCSDEGASCEIVGAPMLATTGVGEVKVYGINRMTELTDKQHTANAGSTIAIVDSAGKLRWTRSFSPGYGLLHTATDATGNILADFAITNHLGAVWALQVTSSGVTDFGTIAGDLPAQYYDLEDAYGIRRLYVERTPWPRAGEGPTLTDVYEWRGTTYVFAGCQSLNPPRDVDGVGGVITDVVATYSAGSTECPQPVSRQSIMNQLSSTPS</sequence>
<name>A0ABP9HFK0_9ACTN</name>
<protein>
    <submittedName>
        <fullName evidence="2">Uncharacterized protein</fullName>
    </submittedName>
</protein>
<evidence type="ECO:0000313" key="3">
    <source>
        <dbReference type="Proteomes" id="UP001501195"/>
    </source>
</evidence>
<organism evidence="2 3">
    <name type="scientific">Kineococcus glutinatus</name>
    <dbReference type="NCBI Taxonomy" id="1070872"/>
    <lineage>
        <taxon>Bacteria</taxon>
        <taxon>Bacillati</taxon>
        <taxon>Actinomycetota</taxon>
        <taxon>Actinomycetes</taxon>
        <taxon>Kineosporiales</taxon>
        <taxon>Kineosporiaceae</taxon>
        <taxon>Kineococcus</taxon>
    </lineage>
</organism>
<evidence type="ECO:0000256" key="1">
    <source>
        <dbReference type="SAM" id="Phobius"/>
    </source>
</evidence>
<feature type="transmembrane region" description="Helical" evidence="1">
    <location>
        <begin position="16"/>
        <end position="37"/>
    </location>
</feature>
<keyword evidence="1" id="KW-1133">Transmembrane helix</keyword>
<keyword evidence="3" id="KW-1185">Reference proteome</keyword>